<keyword evidence="6 9" id="KW-0472">Membrane</keyword>
<dbReference type="InterPro" id="IPR009011">
    <property type="entry name" value="Man6P_isomerase_rcpt-bd_dom_sf"/>
</dbReference>
<dbReference type="SUPFAM" id="SSF50911">
    <property type="entry name" value="Mannose 6-phosphate receptor domain"/>
    <property type="match status" value="8"/>
</dbReference>
<organism evidence="12">
    <name type="scientific">Scylla olivacea</name>
    <name type="common">Orange mud crab</name>
    <name type="synonym">Cancer olivacea</name>
    <dbReference type="NCBI Taxonomy" id="85551"/>
    <lineage>
        <taxon>Eukaryota</taxon>
        <taxon>Metazoa</taxon>
        <taxon>Ecdysozoa</taxon>
        <taxon>Arthropoda</taxon>
        <taxon>Crustacea</taxon>
        <taxon>Multicrustacea</taxon>
        <taxon>Malacostraca</taxon>
        <taxon>Eumalacostraca</taxon>
        <taxon>Eucarida</taxon>
        <taxon>Decapoda</taxon>
        <taxon>Pleocyemata</taxon>
        <taxon>Brachyura</taxon>
        <taxon>Eubrachyura</taxon>
        <taxon>Portunoidea</taxon>
        <taxon>Portunidae</taxon>
        <taxon>Portuninae</taxon>
        <taxon>Scylla</taxon>
    </lineage>
</organism>
<proteinExistence type="predicted"/>
<dbReference type="InterPro" id="IPR044865">
    <property type="entry name" value="MRH_dom"/>
</dbReference>
<evidence type="ECO:0000256" key="9">
    <source>
        <dbReference type="SAM" id="Phobius"/>
    </source>
</evidence>
<dbReference type="InterPro" id="IPR000479">
    <property type="entry name" value="CIMR_rpt"/>
</dbReference>
<dbReference type="Pfam" id="PF00878">
    <property type="entry name" value="CIMR"/>
    <property type="match status" value="8"/>
</dbReference>
<evidence type="ECO:0000256" key="3">
    <source>
        <dbReference type="ARBA" id="ARBA00022692"/>
    </source>
</evidence>
<feature type="domain" description="MRH" evidence="11">
    <location>
        <begin position="763"/>
        <end position="893"/>
    </location>
</feature>
<dbReference type="GO" id="GO:0007041">
    <property type="term" value="P:lysosomal transport"/>
    <property type="evidence" value="ECO:0007669"/>
    <property type="project" value="InterPro"/>
</dbReference>
<feature type="domain" description="MRH" evidence="11">
    <location>
        <begin position="470"/>
        <end position="607"/>
    </location>
</feature>
<dbReference type="PANTHER" id="PTHR15071:SF0">
    <property type="entry name" value="MANNOSE 6-PHOSPHATE RECEPTOR-LIKE PROTEIN 1"/>
    <property type="match status" value="1"/>
</dbReference>
<evidence type="ECO:0000256" key="7">
    <source>
        <dbReference type="ARBA" id="ARBA00023157"/>
    </source>
</evidence>
<evidence type="ECO:0000256" key="8">
    <source>
        <dbReference type="SAM" id="MobiDB-lite"/>
    </source>
</evidence>
<evidence type="ECO:0000256" key="10">
    <source>
        <dbReference type="SAM" id="SignalP"/>
    </source>
</evidence>
<dbReference type="GO" id="GO:0038023">
    <property type="term" value="F:signaling receptor activity"/>
    <property type="evidence" value="ECO:0007669"/>
    <property type="project" value="InterPro"/>
</dbReference>
<evidence type="ECO:0000256" key="4">
    <source>
        <dbReference type="ARBA" id="ARBA00022729"/>
    </source>
</evidence>
<dbReference type="PANTHER" id="PTHR15071">
    <property type="entry name" value="MANNOSE-6-PHOSPHATE RECEPTOR FAMILY MEMBER"/>
    <property type="match status" value="1"/>
</dbReference>
<dbReference type="GO" id="GO:0000139">
    <property type="term" value="C:Golgi membrane"/>
    <property type="evidence" value="ECO:0007669"/>
    <property type="project" value="UniProtKB-SubCell"/>
</dbReference>
<feature type="domain" description="MRH" evidence="11">
    <location>
        <begin position="895"/>
        <end position="1039"/>
    </location>
</feature>
<dbReference type="SMART" id="SM01404">
    <property type="entry name" value="CIMR"/>
    <property type="match status" value="7"/>
</dbReference>
<feature type="transmembrane region" description="Helical" evidence="9">
    <location>
        <begin position="1218"/>
        <end position="1240"/>
    </location>
</feature>
<evidence type="ECO:0000313" key="12">
    <source>
        <dbReference type="EMBL" id="JAI57000.1"/>
    </source>
</evidence>
<name>A0A0N7Z9U2_SCYOL</name>
<feature type="domain" description="MRH" evidence="11">
    <location>
        <begin position="1048"/>
        <end position="1178"/>
    </location>
</feature>
<keyword evidence="3 9" id="KW-0812">Transmembrane</keyword>
<evidence type="ECO:0000256" key="5">
    <source>
        <dbReference type="ARBA" id="ARBA00022989"/>
    </source>
</evidence>
<dbReference type="GO" id="GO:0010008">
    <property type="term" value="C:endosome membrane"/>
    <property type="evidence" value="ECO:0007669"/>
    <property type="project" value="UniProtKB-SubCell"/>
</dbReference>
<accession>A0A0N7Z9U2</accession>
<keyword evidence="7" id="KW-1015">Disulfide bond</keyword>
<evidence type="ECO:0000256" key="2">
    <source>
        <dbReference type="ARBA" id="ARBA00022448"/>
    </source>
</evidence>
<feature type="domain" description="MRH" evidence="11">
    <location>
        <begin position="611"/>
        <end position="751"/>
    </location>
</feature>
<feature type="signal peptide" evidence="10">
    <location>
        <begin position="1"/>
        <end position="24"/>
    </location>
</feature>
<dbReference type="PROSITE" id="PS51914">
    <property type="entry name" value="MRH"/>
    <property type="match status" value="7"/>
</dbReference>
<dbReference type="GO" id="GO:0005537">
    <property type="term" value="F:D-mannose binding"/>
    <property type="evidence" value="ECO:0007669"/>
    <property type="project" value="InterPro"/>
</dbReference>
<feature type="domain" description="MRH" evidence="11">
    <location>
        <begin position="319"/>
        <end position="464"/>
    </location>
</feature>
<keyword evidence="5 9" id="KW-1133">Transmembrane helix</keyword>
<comment type="subcellular location">
    <subcellularLocation>
        <location evidence="1">Endomembrane system</location>
    </subcellularLocation>
</comment>
<feature type="chain" id="PRO_5006016693" description="MRH domain-containing protein" evidence="10">
    <location>
        <begin position="25"/>
        <end position="1296"/>
    </location>
</feature>
<feature type="domain" description="MRH" evidence="11">
    <location>
        <begin position="25"/>
        <end position="174"/>
    </location>
</feature>
<feature type="compositionally biased region" description="Low complexity" evidence="8">
    <location>
        <begin position="1187"/>
        <end position="1197"/>
    </location>
</feature>
<keyword evidence="4 10" id="KW-0732">Signal</keyword>
<feature type="region of interest" description="Disordered" evidence="8">
    <location>
        <begin position="1187"/>
        <end position="1209"/>
    </location>
</feature>
<feature type="compositionally biased region" description="Polar residues" evidence="8">
    <location>
        <begin position="1198"/>
        <end position="1209"/>
    </location>
</feature>
<protein>
    <recommendedName>
        <fullName evidence="11">MRH domain-containing protein</fullName>
    </recommendedName>
</protein>
<dbReference type="Gene3D" id="2.70.130.10">
    <property type="entry name" value="Mannose-6-phosphate receptor binding domain"/>
    <property type="match status" value="8"/>
</dbReference>
<reference evidence="12" key="1">
    <citation type="submission" date="2015-09" db="EMBL/GenBank/DDBJ databases">
        <title>Scylla olivacea transcriptome.</title>
        <authorList>
            <person name="Ikhwanuddin M."/>
        </authorList>
    </citation>
    <scope>NUCLEOTIDE SEQUENCE</scope>
</reference>
<evidence type="ECO:0000256" key="1">
    <source>
        <dbReference type="ARBA" id="ARBA00004308"/>
    </source>
</evidence>
<sequence>MARLRLLPGTSFLAVVIFTALSHGLPCTLVYEQQEYDLSSLSAVDHWQVKMTNAAGSDFVIYLSVCHPLRNVPRGCSGNDTGACIAIVSSENNVEVTVPNAGRVTSDGLLSLHGQMVEYVMGGGDSCPEGGNMYRTFINFICTQTPEEETGPVVMSLTRCQILIAWMTRSACPRRLDVVTDTHCSIQFPSSPHKLHLQTLRAEKFYSASSVQPNAEYEINICGPVMNGSCNRKDVAVCHHPEGRSPEVMATTQNMNVMWGEHETLILTYQASDQGKNVKVIFMCDLSTAKTEVNYMSQNDTTVSFGAQTSAVCPPSANPSCVLKDHVGNVYDLRPLHRQQGNWEVLRSTSDGQEILYYLNICGPVNPGRHFTCPPGLIGACMAGISEHSAYNLGLLNSEPTINVEEDSITIMYNGGEPCKGGQHSYSTRINLICSPDEHGPVLVKETETCEHVFDWLTPVACPRHLNIGSDCQVEDPLYGNVYDLNPLRNIHKDYRVTGEGDEFFINLCGPLVSSCDGQNGTPGVCQISNGQQINAGLSTTQVAFNDGTLIIKYTNGTSGCQANNTRSSQIIFFCDHEVSGRDGPKYFRQNGCSNLFLWKTKYACPSFHVVDCTLYTADGTMYNLQELSSSSSNFEYYTADYKKFILNVCRSVVHQKGSRCAYRAGACIVDSTHHNNSVNIGEVQSGLYLEDGRLMIRYARGDQCVGHERSYQTLIELKCDKDNTYPFPQLISEENCTYYFEIKSAAACPVSMKNNTTALVGKDCAVRSPSGYVFNLSSLKRETDYEIKNQNVTMTLNVCGALNNPECPGEGVGICSKGVNAGQANANLYYLPEHLSLHYTGGEQCHGIINRSTIITFVCGAENVTEGPVLVFDDKYSCIYFITWYTELACEKRISCFVDTWTHRIDLSPLIKSVDNYETVNPENPKEKFYLNVCRPLNPIVGLNCRPGSAVCLSKPGLQGNNPLSLGHPNIIPISDNEGANIMYVHGAKCTTEPDYNLSSMIHFICDPSAGKGKPVFKEVTHDCQYQFEWRTSVACDILFKEEDSGPQCQIRYDQAKANIDLKPLYRPEGYHVQFRSKTFTVNVCGPACNNSGSCSSDGDSYGLSNKSELEWHYGQLMLKYFGGSQCVGSLSGHKTTIVLFECDMSAGFGVPVPDNLMESLDCQAVFNWKTNVTCIEGIYATEDTATSTSSSNSTAGQNSPSRDSLKDNTIATHSTVTVVIGNILLVCGLVLVAGLVLIKSRHGNHIVAATRRLFGIRGYGHARQSQFENSTLLKETKSIRIFRRDDSDDNLIRL</sequence>
<evidence type="ECO:0000256" key="6">
    <source>
        <dbReference type="ARBA" id="ARBA00023136"/>
    </source>
</evidence>
<evidence type="ECO:0000259" key="11">
    <source>
        <dbReference type="PROSITE" id="PS51914"/>
    </source>
</evidence>
<keyword evidence="2" id="KW-0813">Transport</keyword>
<dbReference type="EMBL" id="GDRN01109941">
    <property type="protein sequence ID" value="JAI57000.1"/>
    <property type="molecule type" value="Transcribed_RNA"/>
</dbReference>